<keyword evidence="2" id="KW-1133">Transmembrane helix</keyword>
<evidence type="ECO:0000313" key="5">
    <source>
        <dbReference type="EMBL" id="MFB9769967.1"/>
    </source>
</evidence>
<evidence type="ECO:0000259" key="4">
    <source>
        <dbReference type="Pfam" id="PF22813"/>
    </source>
</evidence>
<comment type="caution">
    <text evidence="5">The sequence shown here is derived from an EMBL/GenBank/DDBJ whole genome shotgun (WGS) entry which is preliminary data.</text>
</comment>
<feature type="region of interest" description="Disordered" evidence="1">
    <location>
        <begin position="28"/>
        <end position="64"/>
    </location>
</feature>
<evidence type="ECO:0000259" key="3">
    <source>
        <dbReference type="Pfam" id="PF13240"/>
    </source>
</evidence>
<evidence type="ECO:0000313" key="6">
    <source>
        <dbReference type="Proteomes" id="UP001589691"/>
    </source>
</evidence>
<feature type="compositionally biased region" description="Acidic residues" evidence="1">
    <location>
        <begin position="299"/>
        <end position="329"/>
    </location>
</feature>
<dbReference type="InterPro" id="IPR054529">
    <property type="entry name" value="TcaA_2nd"/>
</dbReference>
<keyword evidence="2" id="KW-0472">Membrane</keyword>
<reference evidence="5 6" key="1">
    <citation type="submission" date="2024-09" db="EMBL/GenBank/DDBJ databases">
        <authorList>
            <person name="Sun Q."/>
            <person name="Mori K."/>
        </authorList>
    </citation>
    <scope>NUCLEOTIDE SEQUENCE [LARGE SCALE GENOMIC DNA]</scope>
    <source>
        <strain evidence="5 6">TBRC 4576</strain>
    </source>
</reference>
<keyword evidence="6" id="KW-1185">Reference proteome</keyword>
<dbReference type="PANTHER" id="PTHR40038">
    <property type="entry name" value="MEMBRANE-ASSOCIATED PROTEIN TCAA"/>
    <property type="match status" value="1"/>
</dbReference>
<evidence type="ECO:0000256" key="1">
    <source>
        <dbReference type="SAM" id="MobiDB-lite"/>
    </source>
</evidence>
<feature type="domain" description="Zinc-ribbon" evidence="3">
    <location>
        <begin position="4"/>
        <end position="25"/>
    </location>
</feature>
<proteinExistence type="predicted"/>
<feature type="transmembrane region" description="Helical" evidence="2">
    <location>
        <begin position="69"/>
        <end position="90"/>
    </location>
</feature>
<feature type="compositionally biased region" description="Polar residues" evidence="1">
    <location>
        <begin position="344"/>
        <end position="354"/>
    </location>
</feature>
<dbReference type="InterPro" id="IPR026870">
    <property type="entry name" value="Zinc_ribbon_dom"/>
</dbReference>
<feature type="compositionally biased region" description="Acidic residues" evidence="1">
    <location>
        <begin position="264"/>
        <end position="283"/>
    </location>
</feature>
<evidence type="ECO:0000256" key="2">
    <source>
        <dbReference type="SAM" id="Phobius"/>
    </source>
</evidence>
<protein>
    <submittedName>
        <fullName evidence="5">Zinc-ribbon domain-containing protein</fullName>
    </submittedName>
</protein>
<dbReference type="Pfam" id="PF22813">
    <property type="entry name" value="TcaA_2nd"/>
    <property type="match status" value="1"/>
</dbReference>
<accession>A0ABV5WUZ8</accession>
<dbReference type="Proteomes" id="UP001589691">
    <property type="component" value="Unassembled WGS sequence"/>
</dbReference>
<dbReference type="Pfam" id="PF13240">
    <property type="entry name" value="Zn_Ribbon_1"/>
    <property type="match status" value="1"/>
</dbReference>
<gene>
    <name evidence="5" type="ORF">ACFFLI_08860</name>
</gene>
<dbReference type="PANTHER" id="PTHR40038:SF1">
    <property type="entry name" value="MEMBRANE-ASSOCIATED PROTEIN TCAA"/>
    <property type="match status" value="1"/>
</dbReference>
<sequence>MKICPNCHHHNAADSVFCANCGQRLPASTDPETNQETDHATAEPVNETRQSRAAARTPLSSPNAKQPRWLKWAIVAVVVLGLVVVGGFGYHQKFGKQAQVAAITAALAKGDRNALADQVVSDDAGLNVSAETLKPLTTYLKKHPQYASDAKVDLEGSGHTSDGTLRVVTTKRQFFLFPVYKVQVTTMKPKIETNVKHAEIVANGSRLTTTKYQHENYLAGPLMPGHYRFRLVGEYDRVTKTVDLMGADNVNQRVKLLVKTTAEEVADDEETDDSATADTDDDANSNTEADSAAERNDDSAADVDQDADDASDAEGDSDTDSTESTDSADDQAASAQDHPGTTADDLSNSAQTAVDQIEDSADVDPADYTYTESQPWTTVTEVKLYDIDSGHLAAIYRYDERYGVLAKYDQATKKFVAQ</sequence>
<feature type="region of interest" description="Disordered" evidence="1">
    <location>
        <begin position="262"/>
        <end position="372"/>
    </location>
</feature>
<feature type="compositionally biased region" description="Acidic residues" evidence="1">
    <location>
        <begin position="356"/>
        <end position="365"/>
    </location>
</feature>
<dbReference type="RefSeq" id="WP_137641670.1">
    <property type="nucleotide sequence ID" value="NZ_BJEA01000001.1"/>
</dbReference>
<name>A0ABV5WUZ8_9LACO</name>
<organism evidence="5 6">
    <name type="scientific">Lactiplantibacillus modestisalitolerans</name>
    <dbReference type="NCBI Taxonomy" id="1457219"/>
    <lineage>
        <taxon>Bacteria</taxon>
        <taxon>Bacillati</taxon>
        <taxon>Bacillota</taxon>
        <taxon>Bacilli</taxon>
        <taxon>Lactobacillales</taxon>
        <taxon>Lactobacillaceae</taxon>
        <taxon>Lactiplantibacillus</taxon>
    </lineage>
</organism>
<dbReference type="EMBL" id="JBHLZY010000020">
    <property type="protein sequence ID" value="MFB9769967.1"/>
    <property type="molecule type" value="Genomic_DNA"/>
</dbReference>
<feature type="domain" description="TcaA second" evidence="4">
    <location>
        <begin position="97"/>
        <end position="183"/>
    </location>
</feature>
<keyword evidence="2" id="KW-0812">Transmembrane</keyword>